<dbReference type="Pfam" id="PF13649">
    <property type="entry name" value="Methyltransf_25"/>
    <property type="match status" value="1"/>
</dbReference>
<dbReference type="Gene3D" id="3.40.50.150">
    <property type="entry name" value="Vaccinia Virus protein VP39"/>
    <property type="match status" value="1"/>
</dbReference>
<dbReference type="InterPro" id="IPR029063">
    <property type="entry name" value="SAM-dependent_MTases_sf"/>
</dbReference>
<feature type="non-terminal residue" evidence="3">
    <location>
        <position position="155"/>
    </location>
</feature>
<protein>
    <recommendedName>
        <fullName evidence="2">Methyltransferase domain-containing protein</fullName>
    </recommendedName>
</protein>
<evidence type="ECO:0000259" key="2">
    <source>
        <dbReference type="Pfam" id="PF13649"/>
    </source>
</evidence>
<dbReference type="GO" id="GO:0016740">
    <property type="term" value="F:transferase activity"/>
    <property type="evidence" value="ECO:0007669"/>
    <property type="project" value="UniProtKB-KW"/>
</dbReference>
<keyword evidence="1" id="KW-0808">Transferase</keyword>
<gene>
    <name evidence="3" type="ORF">METZ01_LOCUS507536</name>
</gene>
<dbReference type="AlphaFoldDB" id="A0A383ECQ7"/>
<accession>A0A383ECQ7</accession>
<proteinExistence type="predicted"/>
<sequence length="155" mass="18168">MTSLSSMPVSDTDNLKEKILEENRRVHALEDKLYLKRHPEQTNFFQTRILERTVDGICSRLKNPDAHILDLGCGTGYLFLRLLERGYRVTGLDLSEEMIRVLDQDIPEESRPRARLVVSEVEEFARRDREDYDAVLLSALLHHLFDYESVIRKYC</sequence>
<feature type="domain" description="Methyltransferase" evidence="2">
    <location>
        <begin position="68"/>
        <end position="151"/>
    </location>
</feature>
<dbReference type="EMBL" id="UINC01224879">
    <property type="protein sequence ID" value="SVE54682.1"/>
    <property type="molecule type" value="Genomic_DNA"/>
</dbReference>
<name>A0A383ECQ7_9ZZZZ</name>
<dbReference type="InterPro" id="IPR041698">
    <property type="entry name" value="Methyltransf_25"/>
</dbReference>
<dbReference type="CDD" id="cd02440">
    <property type="entry name" value="AdoMet_MTases"/>
    <property type="match status" value="1"/>
</dbReference>
<dbReference type="PANTHER" id="PTHR43861">
    <property type="entry name" value="TRANS-ACONITATE 2-METHYLTRANSFERASE-RELATED"/>
    <property type="match status" value="1"/>
</dbReference>
<dbReference type="SUPFAM" id="SSF53335">
    <property type="entry name" value="S-adenosyl-L-methionine-dependent methyltransferases"/>
    <property type="match status" value="1"/>
</dbReference>
<evidence type="ECO:0000256" key="1">
    <source>
        <dbReference type="ARBA" id="ARBA00022679"/>
    </source>
</evidence>
<reference evidence="3" key="1">
    <citation type="submission" date="2018-05" db="EMBL/GenBank/DDBJ databases">
        <authorList>
            <person name="Lanie J.A."/>
            <person name="Ng W.-L."/>
            <person name="Kazmierczak K.M."/>
            <person name="Andrzejewski T.M."/>
            <person name="Davidsen T.M."/>
            <person name="Wayne K.J."/>
            <person name="Tettelin H."/>
            <person name="Glass J.I."/>
            <person name="Rusch D."/>
            <person name="Podicherti R."/>
            <person name="Tsui H.-C.T."/>
            <person name="Winkler M.E."/>
        </authorList>
    </citation>
    <scope>NUCLEOTIDE SEQUENCE</scope>
</reference>
<organism evidence="3">
    <name type="scientific">marine metagenome</name>
    <dbReference type="NCBI Taxonomy" id="408172"/>
    <lineage>
        <taxon>unclassified sequences</taxon>
        <taxon>metagenomes</taxon>
        <taxon>ecological metagenomes</taxon>
    </lineage>
</organism>
<evidence type="ECO:0000313" key="3">
    <source>
        <dbReference type="EMBL" id="SVE54682.1"/>
    </source>
</evidence>